<sequence>MRFMLIAGLAVMVIAGTAGCKEANGGNVGNGEASSSSPHVTAMPTPGTSIAPSPSAVPTASAPTVKPSSSATPAPGSKPAGDASGSGTAAPQNSGKPEDAGTSGEDQAKQQVEGRAAEVIQALRAKDMKKLASLVHPEKGVQFSPYSYIDPKKDVRIEAGKLQALWKEGTQMTWGSYDGSGEPITMGLQGYFDKFVYNQDYAAAPDIGYNRIIGKGNMVNNVFEVYPKDRYTTVEYHFSGFDPKFEGNDWCSLRLVFEKVKQDWMLVAVIHDQHTM</sequence>
<keyword evidence="2" id="KW-0732">Signal</keyword>
<feature type="compositionally biased region" description="Low complexity" evidence="1">
    <location>
        <begin position="48"/>
        <end position="65"/>
    </location>
</feature>
<evidence type="ECO:0000313" key="3">
    <source>
        <dbReference type="EMBL" id="UJF32874.1"/>
    </source>
</evidence>
<feature type="signal peptide" evidence="2">
    <location>
        <begin position="1"/>
        <end position="20"/>
    </location>
</feature>
<evidence type="ECO:0000256" key="1">
    <source>
        <dbReference type="SAM" id="MobiDB-lite"/>
    </source>
</evidence>
<dbReference type="RefSeq" id="WP_235119217.1">
    <property type="nucleotide sequence ID" value="NZ_CP090978.1"/>
</dbReference>
<gene>
    <name evidence="3" type="ORF">L0M14_25395</name>
</gene>
<reference evidence="3 4" key="1">
    <citation type="journal article" date="2024" name="Int. J. Syst. Evol. Microbiol.">
        <title>Paenibacillus hexagrammi sp. nov., a novel bacterium isolated from the gut content of Hexagrammos agrammus.</title>
        <authorList>
            <person name="Jung H.K."/>
            <person name="Kim D.G."/>
            <person name="Zin H."/>
            <person name="Park J."/>
            <person name="Jung H."/>
            <person name="Kim Y.O."/>
            <person name="Kong H.J."/>
            <person name="Kim J.W."/>
            <person name="Kim Y.S."/>
        </authorList>
    </citation>
    <scope>NUCLEOTIDE SEQUENCE [LARGE SCALE GENOMIC DNA]</scope>
    <source>
        <strain evidence="3 4">YPD9-1</strain>
    </source>
</reference>
<feature type="chain" id="PRO_5047036287" description="Lipoprotein" evidence="2">
    <location>
        <begin position="21"/>
        <end position="276"/>
    </location>
</feature>
<name>A0ABY3SI11_9BACL</name>
<dbReference type="PROSITE" id="PS51257">
    <property type="entry name" value="PROKAR_LIPOPROTEIN"/>
    <property type="match status" value="1"/>
</dbReference>
<feature type="region of interest" description="Disordered" evidence="1">
    <location>
        <begin position="29"/>
        <end position="115"/>
    </location>
</feature>
<dbReference type="Proteomes" id="UP001649230">
    <property type="component" value="Chromosome"/>
</dbReference>
<protein>
    <recommendedName>
        <fullName evidence="5">Lipoprotein</fullName>
    </recommendedName>
</protein>
<evidence type="ECO:0008006" key="5">
    <source>
        <dbReference type="Google" id="ProtNLM"/>
    </source>
</evidence>
<evidence type="ECO:0000313" key="4">
    <source>
        <dbReference type="Proteomes" id="UP001649230"/>
    </source>
</evidence>
<keyword evidence="4" id="KW-1185">Reference proteome</keyword>
<accession>A0ABY3SI11</accession>
<evidence type="ECO:0000256" key="2">
    <source>
        <dbReference type="SAM" id="SignalP"/>
    </source>
</evidence>
<feature type="compositionally biased region" description="Polar residues" evidence="1">
    <location>
        <begin position="85"/>
        <end position="95"/>
    </location>
</feature>
<proteinExistence type="predicted"/>
<organism evidence="3 4">
    <name type="scientific">Paenibacillus hexagrammi</name>
    <dbReference type="NCBI Taxonomy" id="2908839"/>
    <lineage>
        <taxon>Bacteria</taxon>
        <taxon>Bacillati</taxon>
        <taxon>Bacillota</taxon>
        <taxon>Bacilli</taxon>
        <taxon>Bacillales</taxon>
        <taxon>Paenibacillaceae</taxon>
        <taxon>Paenibacillus</taxon>
    </lineage>
</organism>
<dbReference type="EMBL" id="CP090978">
    <property type="protein sequence ID" value="UJF32874.1"/>
    <property type="molecule type" value="Genomic_DNA"/>
</dbReference>